<evidence type="ECO:0000256" key="1">
    <source>
        <dbReference type="ARBA" id="ARBA00004496"/>
    </source>
</evidence>
<evidence type="ECO:0000256" key="3">
    <source>
        <dbReference type="ARBA" id="ARBA00022490"/>
    </source>
</evidence>
<dbReference type="GO" id="GO:0005737">
    <property type="term" value="C:cytoplasm"/>
    <property type="evidence" value="ECO:0007669"/>
    <property type="project" value="UniProtKB-SubCell"/>
</dbReference>
<dbReference type="InterPro" id="IPR010160">
    <property type="entry name" value="CRISPR-assoc_prot_Cmr5"/>
</dbReference>
<keyword evidence="4" id="KW-0051">Antiviral defense</keyword>
<organism evidence="6 7">
    <name type="scientific">Candidatus Desantisbacteria bacterium CG2_30_40_21</name>
    <dbReference type="NCBI Taxonomy" id="1817895"/>
    <lineage>
        <taxon>Bacteria</taxon>
        <taxon>Candidatus Desantisiibacteriota</taxon>
    </lineage>
</organism>
<dbReference type="GO" id="GO:0051607">
    <property type="term" value="P:defense response to virus"/>
    <property type="evidence" value="ECO:0007669"/>
    <property type="project" value="UniProtKB-KW"/>
</dbReference>
<dbReference type="AlphaFoldDB" id="A0A1J5E0S8"/>
<evidence type="ECO:0000256" key="2">
    <source>
        <dbReference type="ARBA" id="ARBA00006161"/>
    </source>
</evidence>
<protein>
    <recommendedName>
        <fullName evidence="5">CRISPR type III-B/RAMP module-associated protein Cmr5</fullName>
    </recommendedName>
</protein>
<accession>A0A1J5E0S8</accession>
<dbReference type="EMBL" id="MNYI01000065">
    <property type="protein sequence ID" value="OIP41961.1"/>
    <property type="molecule type" value="Genomic_DNA"/>
</dbReference>
<comment type="caution">
    <text evidence="6">The sequence shown here is derived from an EMBL/GenBank/DDBJ whole genome shotgun (WGS) entry which is preliminary data.</text>
</comment>
<comment type="similarity">
    <text evidence="2">Belongs to the CRISPR system Cmr5 family.</text>
</comment>
<name>A0A1J5E0S8_9BACT</name>
<keyword evidence="3" id="KW-0963">Cytoplasm</keyword>
<evidence type="ECO:0000313" key="7">
    <source>
        <dbReference type="Proteomes" id="UP000183085"/>
    </source>
</evidence>
<reference evidence="6 7" key="1">
    <citation type="journal article" date="2016" name="Environ. Microbiol.">
        <title>Genomic resolution of a cold subsurface aquifer community provides metabolic insights for novel microbes adapted to high CO concentrations.</title>
        <authorList>
            <person name="Probst A.J."/>
            <person name="Castelle C.J."/>
            <person name="Singh A."/>
            <person name="Brown C.T."/>
            <person name="Anantharaman K."/>
            <person name="Sharon I."/>
            <person name="Hug L.A."/>
            <person name="Burstein D."/>
            <person name="Emerson J.B."/>
            <person name="Thomas B.C."/>
            <person name="Banfield J.F."/>
        </authorList>
    </citation>
    <scope>NUCLEOTIDE SEQUENCE [LARGE SCALE GENOMIC DNA]</scope>
    <source>
        <strain evidence="6">CG2_30_40_21</strain>
    </source>
</reference>
<dbReference type="InterPro" id="IPR023101">
    <property type="entry name" value="AF1862-like_dom_sf"/>
</dbReference>
<gene>
    <name evidence="6" type="ORF">AUJ95_02420</name>
</gene>
<dbReference type="Pfam" id="PF09701">
    <property type="entry name" value="Cas_Cmr5"/>
    <property type="match status" value="1"/>
</dbReference>
<dbReference type="Proteomes" id="UP000183085">
    <property type="component" value="Unassembled WGS sequence"/>
</dbReference>
<dbReference type="SUPFAM" id="SSF158568">
    <property type="entry name" value="AF1862-like"/>
    <property type="match status" value="1"/>
</dbReference>
<dbReference type="NCBIfam" id="TIGR01881">
    <property type="entry name" value="cas_Cmr5"/>
    <property type="match status" value="1"/>
</dbReference>
<dbReference type="Gene3D" id="1.10.520.30">
    <property type="entry name" value="AF1862-like domain"/>
    <property type="match status" value="1"/>
</dbReference>
<comment type="subcellular location">
    <subcellularLocation>
        <location evidence="1">Cytoplasm</location>
    </subcellularLocation>
</comment>
<evidence type="ECO:0000256" key="5">
    <source>
        <dbReference type="ARBA" id="ARBA00030001"/>
    </source>
</evidence>
<evidence type="ECO:0000256" key="4">
    <source>
        <dbReference type="ARBA" id="ARBA00023118"/>
    </source>
</evidence>
<dbReference type="STRING" id="1817895.AUJ95_02420"/>
<sequence length="102" mass="11619">MPQTIQQERAAFALEKVQQKAEELQGKDKERYKSYANALPFMIHANGLGQAAAFYKSKSTGKTGKRHRFIRRYMNFLASGWSMKDNLIMDVMIFSSELPAGI</sequence>
<evidence type="ECO:0000313" key="6">
    <source>
        <dbReference type="EMBL" id="OIP41961.1"/>
    </source>
</evidence>
<proteinExistence type="inferred from homology"/>